<name>A0A1G7X3D3_9BACT</name>
<dbReference type="GO" id="GO:0017004">
    <property type="term" value="P:cytochrome complex assembly"/>
    <property type="evidence" value="ECO:0007669"/>
    <property type="project" value="UniProtKB-KW"/>
</dbReference>
<evidence type="ECO:0000256" key="5">
    <source>
        <dbReference type="SAM" id="SignalP"/>
    </source>
</evidence>
<keyword evidence="8" id="KW-1185">Reference proteome</keyword>
<dbReference type="PROSITE" id="PS00194">
    <property type="entry name" value="THIOREDOXIN_1"/>
    <property type="match status" value="1"/>
</dbReference>
<dbReference type="STRING" id="645274.SAMN04487901_109105"/>
<evidence type="ECO:0000313" key="7">
    <source>
        <dbReference type="EMBL" id="SDG78666.1"/>
    </source>
</evidence>
<evidence type="ECO:0000259" key="6">
    <source>
        <dbReference type="PROSITE" id="PS51352"/>
    </source>
</evidence>
<organism evidence="7 8">
    <name type="scientific">Prevotella communis</name>
    <dbReference type="NCBI Taxonomy" id="2913614"/>
    <lineage>
        <taxon>Bacteria</taxon>
        <taxon>Pseudomonadati</taxon>
        <taxon>Bacteroidota</taxon>
        <taxon>Bacteroidia</taxon>
        <taxon>Bacteroidales</taxon>
        <taxon>Prevotellaceae</taxon>
        <taxon>Prevotella</taxon>
    </lineage>
</organism>
<dbReference type="InterPro" id="IPR013766">
    <property type="entry name" value="Thioredoxin_domain"/>
</dbReference>
<evidence type="ECO:0000256" key="1">
    <source>
        <dbReference type="ARBA" id="ARBA00004196"/>
    </source>
</evidence>
<dbReference type="PROSITE" id="PS51352">
    <property type="entry name" value="THIOREDOXIN_2"/>
    <property type="match status" value="1"/>
</dbReference>
<dbReference type="InterPro" id="IPR036249">
    <property type="entry name" value="Thioredoxin-like_sf"/>
</dbReference>
<keyword evidence="4" id="KW-0676">Redox-active center</keyword>
<dbReference type="AlphaFoldDB" id="A0A1G7X3D3"/>
<dbReference type="GO" id="GO:0016491">
    <property type="term" value="F:oxidoreductase activity"/>
    <property type="evidence" value="ECO:0007669"/>
    <property type="project" value="InterPro"/>
</dbReference>
<protein>
    <submittedName>
        <fullName evidence="7">Peroxiredoxin</fullName>
    </submittedName>
</protein>
<evidence type="ECO:0000256" key="3">
    <source>
        <dbReference type="ARBA" id="ARBA00023157"/>
    </source>
</evidence>
<proteinExistence type="predicted"/>
<dbReference type="EMBL" id="FNCQ01000009">
    <property type="protein sequence ID" value="SDG78666.1"/>
    <property type="molecule type" value="Genomic_DNA"/>
</dbReference>
<feature type="chain" id="PRO_5011443777" evidence="5">
    <location>
        <begin position="20"/>
        <end position="198"/>
    </location>
</feature>
<keyword evidence="2" id="KW-0201">Cytochrome c-type biogenesis</keyword>
<comment type="subcellular location">
    <subcellularLocation>
        <location evidence="1">Cell envelope</location>
    </subcellularLocation>
</comment>
<dbReference type="PANTHER" id="PTHR42852">
    <property type="entry name" value="THIOL:DISULFIDE INTERCHANGE PROTEIN DSBE"/>
    <property type="match status" value="1"/>
</dbReference>
<sequence>MKKVLWLAALLVAGLPASAQQTTDNAKKAVPMQKVKVVGKSAKTLEQVKAEQDAKTAFIGQQFTDFEMADTEGKMHKLSEYVGKGRWVLVDFWASWCGPCRAEMPHVTAAYQKYHTKGLDVVGISFDSKKDAWLNAIQALNMPWINLSDLKAWDCLGGKIYKVNSIPDNLLIDPQGKIVARGLRGEALQAKLQEVLGE</sequence>
<dbReference type="InterPro" id="IPR017937">
    <property type="entry name" value="Thioredoxin_CS"/>
</dbReference>
<dbReference type="RefSeq" id="WP_091817774.1">
    <property type="nucleotide sequence ID" value="NZ_FNCQ01000009.1"/>
</dbReference>
<feature type="signal peptide" evidence="5">
    <location>
        <begin position="1"/>
        <end position="19"/>
    </location>
</feature>
<dbReference type="GO" id="GO:0016209">
    <property type="term" value="F:antioxidant activity"/>
    <property type="evidence" value="ECO:0007669"/>
    <property type="project" value="InterPro"/>
</dbReference>
<evidence type="ECO:0000256" key="4">
    <source>
        <dbReference type="ARBA" id="ARBA00023284"/>
    </source>
</evidence>
<evidence type="ECO:0000313" key="8">
    <source>
        <dbReference type="Proteomes" id="UP000198779"/>
    </source>
</evidence>
<dbReference type="CDD" id="cd02966">
    <property type="entry name" value="TlpA_like_family"/>
    <property type="match status" value="1"/>
</dbReference>
<dbReference type="Pfam" id="PF00578">
    <property type="entry name" value="AhpC-TSA"/>
    <property type="match status" value="1"/>
</dbReference>
<accession>A0A1G7X3D3</accession>
<keyword evidence="3" id="KW-1015">Disulfide bond</keyword>
<feature type="domain" description="Thioredoxin" evidence="6">
    <location>
        <begin position="57"/>
        <end position="198"/>
    </location>
</feature>
<reference evidence="8" key="1">
    <citation type="submission" date="2016-10" db="EMBL/GenBank/DDBJ databases">
        <authorList>
            <person name="Varghese N."/>
            <person name="Submissions S."/>
        </authorList>
    </citation>
    <scope>NUCLEOTIDE SEQUENCE [LARGE SCALE GENOMIC DNA]</scope>
    <source>
        <strain evidence="8">BP1-148</strain>
    </source>
</reference>
<dbReference type="InterPro" id="IPR000866">
    <property type="entry name" value="AhpC/TSA"/>
</dbReference>
<gene>
    <name evidence="7" type="ORF">SAMN04487901_109105</name>
</gene>
<dbReference type="InterPro" id="IPR050553">
    <property type="entry name" value="Thioredoxin_ResA/DsbE_sf"/>
</dbReference>
<dbReference type="Gene3D" id="3.40.30.10">
    <property type="entry name" value="Glutaredoxin"/>
    <property type="match status" value="1"/>
</dbReference>
<dbReference type="Proteomes" id="UP000198779">
    <property type="component" value="Unassembled WGS sequence"/>
</dbReference>
<dbReference type="GO" id="GO:0030313">
    <property type="term" value="C:cell envelope"/>
    <property type="evidence" value="ECO:0007669"/>
    <property type="project" value="UniProtKB-SubCell"/>
</dbReference>
<evidence type="ECO:0000256" key="2">
    <source>
        <dbReference type="ARBA" id="ARBA00022748"/>
    </source>
</evidence>
<dbReference type="SUPFAM" id="SSF52833">
    <property type="entry name" value="Thioredoxin-like"/>
    <property type="match status" value="1"/>
</dbReference>
<keyword evidence="5" id="KW-0732">Signal</keyword>
<dbReference type="PANTHER" id="PTHR42852:SF6">
    <property type="entry name" value="THIOL:DISULFIDE INTERCHANGE PROTEIN DSBE"/>
    <property type="match status" value="1"/>
</dbReference>